<sequence>MSNVYEERATMIAAGELQSFVPFGREHCKNHPNAVNLQLRQLQPASELWSSDGAAGLVGSLQEVTLQEREREWWHLRKGVGGDSSEAEYEEELYAAGNAVIWSRGSKSQASDVYKAFTVDSPVQQALWCNFGVRQNKKDEQEVVEQTVCIVQSTCVNIHSMSGKDFISPLPFQVSTLWPTKFGLLFERRNPASDGLMSPPREPLPTIFSMLHPLDEIAPLVCRSTGLFEAPRVQYVSDSSLRIVFSCCEPSVIMTYDIVQCTHTVWALRKVTTEEQSMVLKRPEQVTMPLNLLAPSFFSTQLRNVSKMDSPGSLFHSYSLHSQGRMTSSPGLHARTHSPTISNMAALSRAHSPGMATPSFSGTQRFNISCHSPLPRGHSLLASPNSTLNDSVVLPETEPIVPELCIEQLWAENPSSCREKSCQASKVFITSDLCETKFLCFLVESHQQLRCVKFIESNDLSQLIFVSVTTIPAKDAAPLENIDAMLVLEANGSLVLYTGVSRVSKVFVPGLLAPSLGLSNPMPHPSIPMDSISTPAKPIGRHLSCLEEVVMPSPVSELRGSSKHHESSWLEDCTFQHALPYIHALRDPVHNRVTLELSNGTMLRITIPEIATSELVKKCLQAVKFILPKETAAKVLIKWYNIYNAPGGPSAHLEWSLFVTCFMTLMGYNTDRLAWTRNLDFEVPLSPVIAPKKARPSEMGSDDDWEYQQCSEYHRQVESRALRSALRLQPVEAPPCSEDPPAPLWLDPAAPLFPHVPAIFFVLHLVYEELKLDNLMRRGARSLVELLQQLARDLQLEEYIDLYWRDYPSFIKTFKEACVIDRAQMEQMNQPAFLAAEPPSVFRWFSSCLRGEEVSPFPYLPGICKRTKLLVLSFALYIVGNDNAVCSDTSKYLSKVTAGQKKNVNEMALRRQSSVKPSTPYCSLAEKLVIWLTSAGFTLKDLDSVPFGVALPIRDAIYQCREQPCSDWSEDVCLLIGRQDLTKQAHKVTLAKGKSMVGPGLTLDAPAASEAAEEEEDGMNDVNQEVTALIWSQDLRVQEARRLLQSSRPVRVNVVHLPEVSDHEYIEEKENKLLQLCQRTMALPVGRGLFTLFSYHPVPTEPLPVPKLNLTGRAPPRNTMVDLNSGNIDVPPNMTGWSSFHNGVAAGLKIAPASQVESAWIAYNKPKSAELANEYAGFLMALGLNGHLTKLATLNTPHQTGHCYLTKVIHDCPAPPLTSQGHEMTSIGLLLGVSAAKLGTMNMSITRLLSIHIPALLPPTSTELDVPHNVQVAAVVGIGLVYQGTGHRHNAEVLLAEIGRPPGPEMEYCTDRESYSLAAGLALGMVCLGHGSNLIGMTDLNVPEQLYQYMVGGHRRAHAGINREKHKSPSYQIKEGDTINVDVTCPGATLALAMIYLKTNNRSIADWLQAPDTMFLLDFIKPEFLLLRTLARCLIMWDEILPNSDWINSNVPQIIQENVVFQEEVPVSEDLNMETLAQAHDYIIAGACMAVGFRFAGSANSDAFDCLYKFARTFMQCLTATTATVTGHYNLQTCLSMVLLAISMVMAGSGNLRVLQLCRFLHKRTSGEMNYGFHMAHHMALGLLFLGGGRYTLSTSNSALAALLCALYPHFPAHSTDNRYHLQALRHLAVLAAEPRLLVPVDVDTCKPCYALLEVTYKETQWYEETTVELMAPTMLPELHLLKQIRVKGPRYWELAIDISRGTQHLQSILNRDGVLYVKLRAGQLPYKDDPRGWKSLLAPNVNNRNPEVRTFKPEAISTFTSDAALVSFAEYFCKPAENMKHKQDTLALFSAILYECVTQENPEMLPTYIAIDQAVRSLERGEMSETFALGQIALVLELCESRGLQERLRRPEGRGLLLSSEFLPVMKCSADNTLDRWLYDNSYVLRAYMSRKAYTKDMETNMLACFLVYHSIPSAGKMSGTDMEGGGSFPELLLMFTQLGVPVRSLLRLAPLLLRSGDGAAIIPPGL</sequence>
<evidence type="ECO:0000256" key="3">
    <source>
        <dbReference type="ARBA" id="ARBA00022737"/>
    </source>
</evidence>
<dbReference type="Proteomes" id="UP001221898">
    <property type="component" value="Unassembled WGS sequence"/>
</dbReference>
<accession>A0AAD7RN11</accession>
<keyword evidence="11" id="KW-1185">Reference proteome</keyword>
<evidence type="ECO:0000256" key="5">
    <source>
        <dbReference type="ARBA" id="ARBA00023306"/>
    </source>
</evidence>
<dbReference type="GO" id="GO:0070979">
    <property type="term" value="P:protein K11-linked ubiquitination"/>
    <property type="evidence" value="ECO:0007669"/>
    <property type="project" value="TreeGrafter"/>
</dbReference>
<keyword evidence="3" id="KW-0677">Repeat</keyword>
<dbReference type="GO" id="GO:0007091">
    <property type="term" value="P:metaphase/anaphase transition of mitotic cell cycle"/>
    <property type="evidence" value="ECO:0007669"/>
    <property type="project" value="TreeGrafter"/>
</dbReference>
<dbReference type="Pfam" id="PF18122">
    <property type="entry name" value="APC1_C"/>
    <property type="match status" value="1"/>
</dbReference>
<evidence type="ECO:0000259" key="7">
    <source>
        <dbReference type="Pfam" id="PF18122"/>
    </source>
</evidence>
<gene>
    <name evidence="10" type="ORF">AAFF_G00157890</name>
</gene>
<reference evidence="10" key="1">
    <citation type="journal article" date="2023" name="Science">
        <title>Genome structures resolve the early diversification of teleost fishes.</title>
        <authorList>
            <person name="Parey E."/>
            <person name="Louis A."/>
            <person name="Montfort J."/>
            <person name="Bouchez O."/>
            <person name="Roques C."/>
            <person name="Iampietro C."/>
            <person name="Lluch J."/>
            <person name="Castinel A."/>
            <person name="Donnadieu C."/>
            <person name="Desvignes T."/>
            <person name="Floi Bucao C."/>
            <person name="Jouanno E."/>
            <person name="Wen M."/>
            <person name="Mejri S."/>
            <person name="Dirks R."/>
            <person name="Jansen H."/>
            <person name="Henkel C."/>
            <person name="Chen W.J."/>
            <person name="Zahm M."/>
            <person name="Cabau C."/>
            <person name="Klopp C."/>
            <person name="Thompson A.W."/>
            <person name="Robinson-Rechavi M."/>
            <person name="Braasch I."/>
            <person name="Lecointre G."/>
            <person name="Bobe J."/>
            <person name="Postlethwait J.H."/>
            <person name="Berthelot C."/>
            <person name="Roest Crollius H."/>
            <person name="Guiguen Y."/>
        </authorList>
    </citation>
    <scope>NUCLEOTIDE SEQUENCE</scope>
    <source>
        <strain evidence="10">NC1722</strain>
    </source>
</reference>
<feature type="domain" description="Anaphase-promoting complex subunit 1 beta-sandwich" evidence="9">
    <location>
        <begin position="1636"/>
        <end position="1721"/>
    </location>
</feature>
<dbReference type="Pfam" id="PF21282">
    <property type="entry name" value="APC1_3rd"/>
    <property type="match status" value="1"/>
</dbReference>
<feature type="domain" description="Anaphase-promoting complex subunit 1 N-terminal" evidence="6">
    <location>
        <begin position="559"/>
        <end position="661"/>
    </location>
</feature>
<dbReference type="PANTHER" id="PTHR12827:SF3">
    <property type="entry name" value="ANAPHASE-PROMOTING COMPLEX SUBUNIT 1"/>
    <property type="match status" value="1"/>
</dbReference>
<dbReference type="Pfam" id="PF12859">
    <property type="entry name" value="ANAPC1"/>
    <property type="match status" value="2"/>
</dbReference>
<evidence type="ECO:0000259" key="6">
    <source>
        <dbReference type="Pfam" id="PF12859"/>
    </source>
</evidence>
<comment type="similarity">
    <text evidence="1">Belongs to the APC1 family.</text>
</comment>
<evidence type="ECO:0000256" key="1">
    <source>
        <dbReference type="ARBA" id="ARBA00010547"/>
    </source>
</evidence>
<dbReference type="GO" id="GO:0005680">
    <property type="term" value="C:anaphase-promoting complex"/>
    <property type="evidence" value="ECO:0007669"/>
    <property type="project" value="InterPro"/>
</dbReference>
<evidence type="ECO:0000313" key="11">
    <source>
        <dbReference type="Proteomes" id="UP001221898"/>
    </source>
</evidence>
<name>A0AAD7RN11_9TELE</name>
<feature type="domain" description="Anaphase-promoting complex subunit 1 N-terminal" evidence="6">
    <location>
        <begin position="84"/>
        <end position="193"/>
    </location>
</feature>
<dbReference type="PANTHER" id="PTHR12827">
    <property type="entry name" value="MEIOTIC CHECKPOINT REGULATOR TSG24 FAMILY MEMBER"/>
    <property type="match status" value="1"/>
</dbReference>
<dbReference type="EMBL" id="JAINUG010000213">
    <property type="protein sequence ID" value="KAJ8387293.1"/>
    <property type="molecule type" value="Genomic_DNA"/>
</dbReference>
<dbReference type="InterPro" id="IPR041221">
    <property type="entry name" value="APC1_C"/>
</dbReference>
<dbReference type="FunFam" id="1.25.10.10:FF:000103">
    <property type="entry name" value="Anaphase promoting complex subunit 1"/>
    <property type="match status" value="1"/>
</dbReference>
<dbReference type="InterPro" id="IPR011989">
    <property type="entry name" value="ARM-like"/>
</dbReference>
<proteinExistence type="inferred from homology"/>
<keyword evidence="5" id="KW-0131">Cell cycle</keyword>
<dbReference type="InterPro" id="IPR046794">
    <property type="entry name" value="Apc1_MidN"/>
</dbReference>
<dbReference type="GO" id="GO:0051301">
    <property type="term" value="P:cell division"/>
    <property type="evidence" value="ECO:0007669"/>
    <property type="project" value="UniProtKB-KW"/>
</dbReference>
<dbReference type="InterPro" id="IPR024990">
    <property type="entry name" value="Apc1"/>
</dbReference>
<dbReference type="GO" id="GO:0031145">
    <property type="term" value="P:anaphase-promoting complex-dependent catabolic process"/>
    <property type="evidence" value="ECO:0007669"/>
    <property type="project" value="TreeGrafter"/>
</dbReference>
<dbReference type="InterPro" id="IPR049255">
    <property type="entry name" value="Apc1_N"/>
</dbReference>
<evidence type="ECO:0000259" key="8">
    <source>
        <dbReference type="Pfam" id="PF20518"/>
    </source>
</evidence>
<keyword evidence="2" id="KW-0132">Cell division</keyword>
<feature type="domain" description="Anaphase-promoting complex subunit 1 middle" evidence="8">
    <location>
        <begin position="665"/>
        <end position="983"/>
    </location>
</feature>
<evidence type="ECO:0000256" key="2">
    <source>
        <dbReference type="ARBA" id="ARBA00022618"/>
    </source>
</evidence>
<dbReference type="Pfam" id="PF20518">
    <property type="entry name" value="Apc1_MidN"/>
    <property type="match status" value="1"/>
</dbReference>
<comment type="caution">
    <text evidence="10">The sequence shown here is derived from an EMBL/GenBank/DDBJ whole genome shotgun (WGS) entry which is preliminary data.</text>
</comment>
<organism evidence="10 11">
    <name type="scientific">Aldrovandia affinis</name>
    <dbReference type="NCBI Taxonomy" id="143900"/>
    <lineage>
        <taxon>Eukaryota</taxon>
        <taxon>Metazoa</taxon>
        <taxon>Chordata</taxon>
        <taxon>Craniata</taxon>
        <taxon>Vertebrata</taxon>
        <taxon>Euteleostomi</taxon>
        <taxon>Actinopterygii</taxon>
        <taxon>Neopterygii</taxon>
        <taxon>Teleostei</taxon>
        <taxon>Notacanthiformes</taxon>
        <taxon>Halosauridae</taxon>
        <taxon>Aldrovandia</taxon>
    </lineage>
</organism>
<evidence type="ECO:0000313" key="10">
    <source>
        <dbReference type="EMBL" id="KAJ8387293.1"/>
    </source>
</evidence>
<protein>
    <recommendedName>
        <fullName evidence="12">Anaphase-promoting complex subunit 1</fullName>
    </recommendedName>
</protein>
<dbReference type="InterPro" id="IPR048971">
    <property type="entry name" value="Apc1_3rd"/>
</dbReference>
<keyword evidence="4" id="KW-0498">Mitosis</keyword>
<dbReference type="FunFam" id="1.25.10.10:FF:000302">
    <property type="entry name" value="Anaphase-promoting complex subunit 1"/>
    <property type="match status" value="1"/>
</dbReference>
<evidence type="ECO:0000256" key="4">
    <source>
        <dbReference type="ARBA" id="ARBA00022776"/>
    </source>
</evidence>
<feature type="domain" description="Anaphase-promoting complex subunit 1 C-terminal" evidence="7">
    <location>
        <begin position="1755"/>
        <end position="1914"/>
    </location>
</feature>
<evidence type="ECO:0000259" key="9">
    <source>
        <dbReference type="Pfam" id="PF21282"/>
    </source>
</evidence>
<dbReference type="Gene3D" id="1.25.10.10">
    <property type="entry name" value="Leucine-rich Repeat Variant"/>
    <property type="match status" value="2"/>
</dbReference>
<evidence type="ECO:0008006" key="12">
    <source>
        <dbReference type="Google" id="ProtNLM"/>
    </source>
</evidence>
<dbReference type="GO" id="GO:0060090">
    <property type="term" value="F:molecular adaptor activity"/>
    <property type="evidence" value="ECO:0007669"/>
    <property type="project" value="TreeGrafter"/>
</dbReference>